<keyword evidence="6" id="KW-1185">Reference proteome</keyword>
<comment type="catalytic activity">
    <reaction evidence="1">
        <text>S-ubiquitinyl-[E2 ubiquitin-conjugating enzyme]-L-cysteine + [acceptor protein]-L-lysine = [E2 ubiquitin-conjugating enzyme]-L-cysteine + N(6)-ubiquitinyl-[acceptor protein]-L-lysine.</text>
        <dbReference type="EC" id="2.3.2.27"/>
    </reaction>
</comment>
<gene>
    <name evidence="7" type="primary">LOC115728572</name>
</gene>
<reference evidence="7" key="1">
    <citation type="submission" date="2025-08" db="UniProtKB">
        <authorList>
            <consortium name="RefSeq"/>
        </authorList>
    </citation>
    <scope>IDENTIFICATION</scope>
    <source>
        <tissue evidence="7">Leaf</tissue>
    </source>
</reference>
<evidence type="ECO:0000256" key="2">
    <source>
        <dbReference type="ARBA" id="ARBA00012483"/>
    </source>
</evidence>
<dbReference type="Proteomes" id="UP000827889">
    <property type="component" value="Chromosome 7"/>
</dbReference>
<evidence type="ECO:0000256" key="4">
    <source>
        <dbReference type="ARBA" id="ARBA00022737"/>
    </source>
</evidence>
<organism evidence="6 7">
    <name type="scientific">Rhodamnia argentea</name>
    <dbReference type="NCBI Taxonomy" id="178133"/>
    <lineage>
        <taxon>Eukaryota</taxon>
        <taxon>Viridiplantae</taxon>
        <taxon>Streptophyta</taxon>
        <taxon>Embryophyta</taxon>
        <taxon>Tracheophyta</taxon>
        <taxon>Spermatophyta</taxon>
        <taxon>Magnoliopsida</taxon>
        <taxon>eudicotyledons</taxon>
        <taxon>Gunneridae</taxon>
        <taxon>Pentapetalae</taxon>
        <taxon>rosids</taxon>
        <taxon>malvids</taxon>
        <taxon>Myrtales</taxon>
        <taxon>Myrtaceae</taxon>
        <taxon>Myrtoideae</taxon>
        <taxon>Myrteae</taxon>
        <taxon>Australasian group</taxon>
        <taxon>Rhodamnia</taxon>
    </lineage>
</organism>
<evidence type="ECO:0000256" key="3">
    <source>
        <dbReference type="ARBA" id="ARBA00022679"/>
    </source>
</evidence>
<evidence type="ECO:0000256" key="5">
    <source>
        <dbReference type="ARBA" id="ARBA00022786"/>
    </source>
</evidence>
<evidence type="ECO:0000313" key="7">
    <source>
        <dbReference type="RefSeq" id="XP_048139176.1"/>
    </source>
</evidence>
<evidence type="ECO:0000256" key="1">
    <source>
        <dbReference type="ARBA" id="ARBA00000900"/>
    </source>
</evidence>
<accession>A0ABM3HRF2</accession>
<evidence type="ECO:0000313" key="6">
    <source>
        <dbReference type="Proteomes" id="UP000827889"/>
    </source>
</evidence>
<keyword evidence="4" id="KW-0677">Repeat</keyword>
<proteinExistence type="predicted"/>
<dbReference type="SMART" id="SM00028">
    <property type="entry name" value="TPR"/>
    <property type="match status" value="2"/>
</dbReference>
<dbReference type="SUPFAM" id="SSF48452">
    <property type="entry name" value="TPR-like"/>
    <property type="match status" value="1"/>
</dbReference>
<protein>
    <recommendedName>
        <fullName evidence="2">RING-type E3 ubiquitin transferase</fullName>
        <ecNumber evidence="2">2.3.2.27</ecNumber>
    </recommendedName>
</protein>
<dbReference type="InterPro" id="IPR019734">
    <property type="entry name" value="TPR_rpt"/>
</dbReference>
<keyword evidence="3" id="KW-0808">Transferase</keyword>
<dbReference type="InterPro" id="IPR011990">
    <property type="entry name" value="TPR-like_helical_dom_sf"/>
</dbReference>
<dbReference type="GeneID" id="115728572"/>
<dbReference type="Gene3D" id="1.25.40.10">
    <property type="entry name" value="Tetratricopeptide repeat domain"/>
    <property type="match status" value="1"/>
</dbReference>
<sequence length="157" mass="17782">MRPDAETLAVAARQAERLRKDGNECYRRSRFGAAIDTYTKAITLCPTVPVYWTNRALCHRKRNYWQKVEEDSRKALQLDHDSVKNKAQRLAMRLCLSAISLPGKERDQEFETWTSGRGSLYAGTGLAAKTRIHRRVQGIGRVCGFSIAPLVVFPSNN</sequence>
<keyword evidence="5" id="KW-0833">Ubl conjugation pathway</keyword>
<dbReference type="PANTHER" id="PTHR46803:SF2">
    <property type="entry name" value="E3 UBIQUITIN-PROTEIN LIGASE CHIP"/>
    <property type="match status" value="1"/>
</dbReference>
<name>A0ABM3HRF2_9MYRT</name>
<dbReference type="PANTHER" id="PTHR46803">
    <property type="entry name" value="E3 UBIQUITIN-PROTEIN LIGASE CHIP"/>
    <property type="match status" value="1"/>
</dbReference>
<dbReference type="RefSeq" id="XP_048139176.1">
    <property type="nucleotide sequence ID" value="XM_048283219.1"/>
</dbReference>
<dbReference type="EC" id="2.3.2.27" evidence="2"/>